<keyword evidence="7" id="KW-0067">ATP-binding</keyword>
<proteinExistence type="predicted"/>
<dbReference type="SUPFAM" id="SSF56112">
    <property type="entry name" value="Protein kinase-like (PK-like)"/>
    <property type="match status" value="1"/>
</dbReference>
<dbReference type="GO" id="GO:0004674">
    <property type="term" value="F:protein serine/threonine kinase activity"/>
    <property type="evidence" value="ECO:0007669"/>
    <property type="project" value="UniProtKB-KW"/>
</dbReference>
<dbReference type="Pfam" id="PF07714">
    <property type="entry name" value="PK_Tyr_Ser-Thr"/>
    <property type="match status" value="1"/>
</dbReference>
<dbReference type="Proteomes" id="UP001372338">
    <property type="component" value="Unassembled WGS sequence"/>
</dbReference>
<evidence type="ECO:0000256" key="9">
    <source>
        <dbReference type="ARBA" id="ARBA00023180"/>
    </source>
</evidence>
<name>A0AAN9F6Q6_CROPI</name>
<comment type="catalytic activity">
    <reaction evidence="10">
        <text>L-threonyl-[protein] + ATP = O-phospho-L-threonyl-[protein] + ADP + H(+)</text>
        <dbReference type="Rhea" id="RHEA:46608"/>
        <dbReference type="Rhea" id="RHEA-COMP:11060"/>
        <dbReference type="Rhea" id="RHEA-COMP:11605"/>
        <dbReference type="ChEBI" id="CHEBI:15378"/>
        <dbReference type="ChEBI" id="CHEBI:30013"/>
        <dbReference type="ChEBI" id="CHEBI:30616"/>
        <dbReference type="ChEBI" id="CHEBI:61977"/>
        <dbReference type="ChEBI" id="CHEBI:456216"/>
        <dbReference type="EC" id="2.7.11.1"/>
    </reaction>
</comment>
<gene>
    <name evidence="14" type="ORF">RIF29_22723</name>
</gene>
<keyword evidence="12" id="KW-0812">Transmembrane</keyword>
<evidence type="ECO:0000256" key="7">
    <source>
        <dbReference type="ARBA" id="ARBA00022840"/>
    </source>
</evidence>
<dbReference type="EMBL" id="JAYWIO010000004">
    <property type="protein sequence ID" value="KAK7269916.1"/>
    <property type="molecule type" value="Genomic_DNA"/>
</dbReference>
<evidence type="ECO:0000256" key="4">
    <source>
        <dbReference type="ARBA" id="ARBA00022729"/>
    </source>
</evidence>
<evidence type="ECO:0000256" key="10">
    <source>
        <dbReference type="ARBA" id="ARBA00047899"/>
    </source>
</evidence>
<evidence type="ECO:0000256" key="6">
    <source>
        <dbReference type="ARBA" id="ARBA00022777"/>
    </source>
</evidence>
<dbReference type="GO" id="GO:0005886">
    <property type="term" value="C:plasma membrane"/>
    <property type="evidence" value="ECO:0007669"/>
    <property type="project" value="TreeGrafter"/>
</dbReference>
<keyword evidence="15" id="KW-1185">Reference proteome</keyword>
<evidence type="ECO:0000313" key="15">
    <source>
        <dbReference type="Proteomes" id="UP001372338"/>
    </source>
</evidence>
<keyword evidence="12" id="KW-0472">Membrane</keyword>
<protein>
    <recommendedName>
        <fullName evidence="1">non-specific serine/threonine protein kinase</fullName>
        <ecNumber evidence="1">2.7.11.1</ecNumber>
    </recommendedName>
</protein>
<accession>A0AAN9F6Q6</accession>
<evidence type="ECO:0000256" key="5">
    <source>
        <dbReference type="ARBA" id="ARBA00022741"/>
    </source>
</evidence>
<dbReference type="SMART" id="SM00219">
    <property type="entry name" value="TyrKc"/>
    <property type="match status" value="1"/>
</dbReference>
<evidence type="ECO:0000256" key="12">
    <source>
        <dbReference type="SAM" id="Phobius"/>
    </source>
</evidence>
<dbReference type="AlphaFoldDB" id="A0AAN9F6Q6"/>
<keyword evidence="2" id="KW-0723">Serine/threonine-protein kinase</keyword>
<feature type="transmembrane region" description="Helical" evidence="12">
    <location>
        <begin position="20"/>
        <end position="39"/>
    </location>
</feature>
<evidence type="ECO:0000256" key="11">
    <source>
        <dbReference type="ARBA" id="ARBA00048679"/>
    </source>
</evidence>
<dbReference type="PANTHER" id="PTHR27002">
    <property type="entry name" value="RECEPTOR-LIKE SERINE/THREONINE-PROTEIN KINASE SD1-8"/>
    <property type="match status" value="1"/>
</dbReference>
<evidence type="ECO:0000313" key="14">
    <source>
        <dbReference type="EMBL" id="KAK7269916.1"/>
    </source>
</evidence>
<keyword evidence="8" id="KW-1015">Disulfide bond</keyword>
<dbReference type="PANTHER" id="PTHR27002:SF616">
    <property type="entry name" value="RECEPTOR-LIKE SERINE_THREONINE-PROTEIN KINASE"/>
    <property type="match status" value="1"/>
</dbReference>
<dbReference type="InterPro" id="IPR000719">
    <property type="entry name" value="Prot_kinase_dom"/>
</dbReference>
<keyword evidence="12" id="KW-1133">Transmembrane helix</keyword>
<dbReference type="Gene3D" id="3.30.200.20">
    <property type="entry name" value="Phosphorylase Kinase, domain 1"/>
    <property type="match status" value="1"/>
</dbReference>
<keyword evidence="5" id="KW-0547">Nucleotide-binding</keyword>
<keyword evidence="4" id="KW-0732">Signal</keyword>
<evidence type="ECO:0000256" key="3">
    <source>
        <dbReference type="ARBA" id="ARBA00022679"/>
    </source>
</evidence>
<dbReference type="GO" id="GO:0004713">
    <property type="term" value="F:protein tyrosine kinase activity"/>
    <property type="evidence" value="ECO:0007669"/>
    <property type="project" value="InterPro"/>
</dbReference>
<keyword evidence="6" id="KW-0418">Kinase</keyword>
<evidence type="ECO:0000259" key="13">
    <source>
        <dbReference type="PROSITE" id="PS50011"/>
    </source>
</evidence>
<comment type="caution">
    <text evidence="14">The sequence shown here is derived from an EMBL/GenBank/DDBJ whole genome shotgun (WGS) entry which is preliminary data.</text>
</comment>
<sequence length="177" mass="19332">MPASELDVESGHRKNSTRIVASSIAGFAGILLIGCYFIYKFRRSISVKLTNRPVQINEGPDDDLGLPLLSISTLASATSNFSEENKIGEGGFGPVYKGRLIDGKDIAVKRLSSSSGQGINEFKTEVKLIAKLQHRNLVRLVGCCIQEKEQMLVYEYMPNGSLDSFIFGMNGKDLLLG</sequence>
<organism evidence="14 15">
    <name type="scientific">Crotalaria pallida</name>
    <name type="common">Smooth rattlebox</name>
    <name type="synonym">Crotalaria striata</name>
    <dbReference type="NCBI Taxonomy" id="3830"/>
    <lineage>
        <taxon>Eukaryota</taxon>
        <taxon>Viridiplantae</taxon>
        <taxon>Streptophyta</taxon>
        <taxon>Embryophyta</taxon>
        <taxon>Tracheophyta</taxon>
        <taxon>Spermatophyta</taxon>
        <taxon>Magnoliopsida</taxon>
        <taxon>eudicotyledons</taxon>
        <taxon>Gunneridae</taxon>
        <taxon>Pentapetalae</taxon>
        <taxon>rosids</taxon>
        <taxon>fabids</taxon>
        <taxon>Fabales</taxon>
        <taxon>Fabaceae</taxon>
        <taxon>Papilionoideae</taxon>
        <taxon>50 kb inversion clade</taxon>
        <taxon>genistoids sensu lato</taxon>
        <taxon>core genistoids</taxon>
        <taxon>Crotalarieae</taxon>
        <taxon>Crotalaria</taxon>
    </lineage>
</organism>
<dbReference type="InterPro" id="IPR001245">
    <property type="entry name" value="Ser-Thr/Tyr_kinase_cat_dom"/>
</dbReference>
<dbReference type="PROSITE" id="PS50011">
    <property type="entry name" value="PROTEIN_KINASE_DOM"/>
    <property type="match status" value="1"/>
</dbReference>
<comment type="catalytic activity">
    <reaction evidence="11">
        <text>L-seryl-[protein] + ATP = O-phospho-L-seryl-[protein] + ADP + H(+)</text>
        <dbReference type="Rhea" id="RHEA:17989"/>
        <dbReference type="Rhea" id="RHEA-COMP:9863"/>
        <dbReference type="Rhea" id="RHEA-COMP:11604"/>
        <dbReference type="ChEBI" id="CHEBI:15378"/>
        <dbReference type="ChEBI" id="CHEBI:29999"/>
        <dbReference type="ChEBI" id="CHEBI:30616"/>
        <dbReference type="ChEBI" id="CHEBI:83421"/>
        <dbReference type="ChEBI" id="CHEBI:456216"/>
        <dbReference type="EC" id="2.7.11.1"/>
    </reaction>
</comment>
<reference evidence="14 15" key="1">
    <citation type="submission" date="2024-01" db="EMBL/GenBank/DDBJ databases">
        <title>The genomes of 5 underutilized Papilionoideae crops provide insights into root nodulation and disease resistanc.</title>
        <authorList>
            <person name="Yuan L."/>
        </authorList>
    </citation>
    <scope>NUCLEOTIDE SEQUENCE [LARGE SCALE GENOMIC DNA]</scope>
    <source>
        <strain evidence="14">ZHUSHIDOU_FW_LH</strain>
        <tissue evidence="14">Leaf</tissue>
    </source>
</reference>
<evidence type="ECO:0000256" key="1">
    <source>
        <dbReference type="ARBA" id="ARBA00012513"/>
    </source>
</evidence>
<dbReference type="InterPro" id="IPR020635">
    <property type="entry name" value="Tyr_kinase_cat_dom"/>
</dbReference>
<dbReference type="EC" id="2.7.11.1" evidence="1"/>
<dbReference type="GO" id="GO:0005524">
    <property type="term" value="F:ATP binding"/>
    <property type="evidence" value="ECO:0007669"/>
    <property type="project" value="UniProtKB-KW"/>
</dbReference>
<evidence type="ECO:0000256" key="2">
    <source>
        <dbReference type="ARBA" id="ARBA00022527"/>
    </source>
</evidence>
<keyword evidence="3" id="KW-0808">Transferase</keyword>
<keyword evidence="9" id="KW-0325">Glycoprotein</keyword>
<feature type="domain" description="Protein kinase" evidence="13">
    <location>
        <begin position="81"/>
        <end position="177"/>
    </location>
</feature>
<evidence type="ECO:0000256" key="8">
    <source>
        <dbReference type="ARBA" id="ARBA00023157"/>
    </source>
</evidence>
<dbReference type="FunFam" id="3.30.200.20:FF:000195">
    <property type="entry name" value="G-type lectin S-receptor-like serine/threonine-protein kinase"/>
    <property type="match status" value="1"/>
</dbReference>
<dbReference type="InterPro" id="IPR011009">
    <property type="entry name" value="Kinase-like_dom_sf"/>
</dbReference>